<dbReference type="PANTHER" id="PTHR30055">
    <property type="entry name" value="HTH-TYPE TRANSCRIPTIONAL REGULATOR RUTR"/>
    <property type="match status" value="1"/>
</dbReference>
<keyword evidence="2 4" id="KW-0238">DNA-binding</keyword>
<keyword evidence="1" id="KW-0805">Transcription regulation</keyword>
<dbReference type="InterPro" id="IPR009057">
    <property type="entry name" value="Homeodomain-like_sf"/>
</dbReference>
<dbReference type="SUPFAM" id="SSF46689">
    <property type="entry name" value="Homeodomain-like"/>
    <property type="match status" value="1"/>
</dbReference>
<evidence type="ECO:0000313" key="6">
    <source>
        <dbReference type="EMBL" id="GAA3382906.1"/>
    </source>
</evidence>
<dbReference type="SUPFAM" id="SSF48498">
    <property type="entry name" value="Tetracyclin repressor-like, C-terminal domain"/>
    <property type="match status" value="1"/>
</dbReference>
<dbReference type="PANTHER" id="PTHR30055:SF234">
    <property type="entry name" value="HTH-TYPE TRANSCRIPTIONAL REGULATOR BETI"/>
    <property type="match status" value="1"/>
</dbReference>
<evidence type="ECO:0000259" key="5">
    <source>
        <dbReference type="PROSITE" id="PS50977"/>
    </source>
</evidence>
<dbReference type="InterPro" id="IPR049445">
    <property type="entry name" value="TetR_SbtR-like_C"/>
</dbReference>
<dbReference type="Gene3D" id="1.10.357.10">
    <property type="entry name" value="Tetracycline Repressor, domain 2"/>
    <property type="match status" value="1"/>
</dbReference>
<feature type="domain" description="HTH tetR-type" evidence="5">
    <location>
        <begin position="13"/>
        <end position="72"/>
    </location>
</feature>
<gene>
    <name evidence="6" type="ORF">GCM10020369_06670</name>
</gene>
<reference evidence="7" key="1">
    <citation type="journal article" date="2019" name="Int. J. Syst. Evol. Microbiol.">
        <title>The Global Catalogue of Microorganisms (GCM) 10K type strain sequencing project: providing services to taxonomists for standard genome sequencing and annotation.</title>
        <authorList>
            <consortium name="The Broad Institute Genomics Platform"/>
            <consortium name="The Broad Institute Genome Sequencing Center for Infectious Disease"/>
            <person name="Wu L."/>
            <person name="Ma J."/>
        </authorList>
    </citation>
    <scope>NUCLEOTIDE SEQUENCE [LARGE SCALE GENOMIC DNA]</scope>
    <source>
        <strain evidence="7">JCM 9458</strain>
    </source>
</reference>
<evidence type="ECO:0000313" key="7">
    <source>
        <dbReference type="Proteomes" id="UP001501676"/>
    </source>
</evidence>
<organism evidence="6 7">
    <name type="scientific">Cryptosporangium minutisporangium</name>
    <dbReference type="NCBI Taxonomy" id="113569"/>
    <lineage>
        <taxon>Bacteria</taxon>
        <taxon>Bacillati</taxon>
        <taxon>Actinomycetota</taxon>
        <taxon>Actinomycetes</taxon>
        <taxon>Cryptosporangiales</taxon>
        <taxon>Cryptosporangiaceae</taxon>
        <taxon>Cryptosporangium</taxon>
    </lineage>
</organism>
<keyword evidence="7" id="KW-1185">Reference proteome</keyword>
<dbReference type="PROSITE" id="PS50977">
    <property type="entry name" value="HTH_TETR_2"/>
    <property type="match status" value="1"/>
</dbReference>
<feature type="DNA-binding region" description="H-T-H motif" evidence="4">
    <location>
        <begin position="35"/>
        <end position="54"/>
    </location>
</feature>
<dbReference type="Pfam" id="PF21597">
    <property type="entry name" value="TetR_C_43"/>
    <property type="match status" value="1"/>
</dbReference>
<name>A0ABP6SRV5_9ACTN</name>
<keyword evidence="3" id="KW-0804">Transcription</keyword>
<evidence type="ECO:0000256" key="1">
    <source>
        <dbReference type="ARBA" id="ARBA00023015"/>
    </source>
</evidence>
<proteinExistence type="predicted"/>
<evidence type="ECO:0000256" key="4">
    <source>
        <dbReference type="PROSITE-ProRule" id="PRU00335"/>
    </source>
</evidence>
<dbReference type="EMBL" id="BAAAYN010000004">
    <property type="protein sequence ID" value="GAA3382906.1"/>
    <property type="molecule type" value="Genomic_DNA"/>
</dbReference>
<dbReference type="InterPro" id="IPR036271">
    <property type="entry name" value="Tet_transcr_reg_TetR-rel_C_sf"/>
</dbReference>
<dbReference type="Proteomes" id="UP001501676">
    <property type="component" value="Unassembled WGS sequence"/>
</dbReference>
<dbReference type="PRINTS" id="PR00455">
    <property type="entry name" value="HTHTETR"/>
</dbReference>
<evidence type="ECO:0000256" key="2">
    <source>
        <dbReference type="ARBA" id="ARBA00023125"/>
    </source>
</evidence>
<accession>A0ABP6SRV5</accession>
<dbReference type="Pfam" id="PF00440">
    <property type="entry name" value="TetR_N"/>
    <property type="match status" value="1"/>
</dbReference>
<protein>
    <submittedName>
        <fullName evidence="6">TetR/AcrR family transcriptional regulator</fullName>
    </submittedName>
</protein>
<sequence length="215" mass="22810">MSAPSRPLRRDAQRNREALVAAAKGVFAARGLDAPLEDVARAAGVSIGTLYNRFPTRAELVDAALIDTVEASVASAAQALTAPDPWQGLVDHLTAIGGLQARHRGFTDICVRTLPPDSATEQAKRRGHELFVALLDRARAVGALRPDVDTSDIGLLVWAAVRATDGLREVAPDAWRRHLAIVLDGLRGTAAHPLPGAPLSPEAVRDAMAFGQRES</sequence>
<dbReference type="InterPro" id="IPR050109">
    <property type="entry name" value="HTH-type_TetR-like_transc_reg"/>
</dbReference>
<comment type="caution">
    <text evidence="6">The sequence shown here is derived from an EMBL/GenBank/DDBJ whole genome shotgun (WGS) entry which is preliminary data.</text>
</comment>
<dbReference type="RefSeq" id="WP_345726438.1">
    <property type="nucleotide sequence ID" value="NZ_BAAAYN010000004.1"/>
</dbReference>
<dbReference type="InterPro" id="IPR001647">
    <property type="entry name" value="HTH_TetR"/>
</dbReference>
<evidence type="ECO:0000256" key="3">
    <source>
        <dbReference type="ARBA" id="ARBA00023163"/>
    </source>
</evidence>